<feature type="non-terminal residue" evidence="2">
    <location>
        <position position="118"/>
    </location>
</feature>
<name>A0A146KH58_9EUKA</name>
<feature type="domain" description="Calcineurin-like phosphoesterase" evidence="1">
    <location>
        <begin position="2"/>
        <end position="101"/>
    </location>
</feature>
<organism evidence="2">
    <name type="scientific">Trepomonas sp. PC1</name>
    <dbReference type="NCBI Taxonomy" id="1076344"/>
    <lineage>
        <taxon>Eukaryota</taxon>
        <taxon>Metamonada</taxon>
        <taxon>Diplomonadida</taxon>
        <taxon>Hexamitidae</taxon>
        <taxon>Hexamitinae</taxon>
        <taxon>Trepomonas</taxon>
    </lineage>
</organism>
<protein>
    <submittedName>
        <fullName evidence="2">Calcineurin-like phosphoesterase</fullName>
    </submittedName>
</protein>
<dbReference type="AlphaFoldDB" id="A0A146KH58"/>
<dbReference type="GO" id="GO:0016787">
    <property type="term" value="F:hydrolase activity"/>
    <property type="evidence" value="ECO:0007669"/>
    <property type="project" value="InterPro"/>
</dbReference>
<proteinExistence type="predicted"/>
<feature type="non-terminal residue" evidence="2">
    <location>
        <position position="1"/>
    </location>
</feature>
<dbReference type="Pfam" id="PF00149">
    <property type="entry name" value="Metallophos"/>
    <property type="match status" value="1"/>
</dbReference>
<reference evidence="2" key="1">
    <citation type="submission" date="2015-07" db="EMBL/GenBank/DDBJ databases">
        <title>Adaptation to a free-living lifestyle via gene acquisitions in the diplomonad Trepomonas sp. PC1.</title>
        <authorList>
            <person name="Xu F."/>
            <person name="Jerlstrom-Hultqvist J."/>
            <person name="Kolisko M."/>
            <person name="Simpson A.G.B."/>
            <person name="Roger A.J."/>
            <person name="Svard S.G."/>
            <person name="Andersson J.O."/>
        </authorList>
    </citation>
    <scope>NUCLEOTIDE SEQUENCE</scope>
    <source>
        <strain evidence="2">PC1</strain>
    </source>
</reference>
<accession>A0A146KH58</accession>
<evidence type="ECO:0000259" key="1">
    <source>
        <dbReference type="Pfam" id="PF00149"/>
    </source>
</evidence>
<evidence type="ECO:0000313" key="2">
    <source>
        <dbReference type="EMBL" id="JAP95468.1"/>
    </source>
</evidence>
<dbReference type="InterPro" id="IPR029052">
    <property type="entry name" value="Metallo-depent_PP-like"/>
</dbReference>
<dbReference type="EMBL" id="GDID01001138">
    <property type="protein sequence ID" value="JAP95468.1"/>
    <property type="molecule type" value="Transcribed_RNA"/>
</dbReference>
<dbReference type="InterPro" id="IPR004843">
    <property type="entry name" value="Calcineurin-like_PHP"/>
</dbReference>
<sequence length="118" mass="13821">VIFTDNHLGQRDNLEQNFIMFEELLYTSQQNQPDLVIYMGDMFDQKHVDALHIKRTKDLLLKYNMRELSQNELLLPAEDAISRQIDRISIPFVQICGNHEEMCVLDLLPTTKIKSSLE</sequence>
<dbReference type="Gene3D" id="3.60.21.10">
    <property type="match status" value="1"/>
</dbReference>
<dbReference type="SUPFAM" id="SSF56300">
    <property type="entry name" value="Metallo-dependent phosphatases"/>
    <property type="match status" value="1"/>
</dbReference>
<gene>
    <name evidence="2" type="ORF">TPC1_11534</name>
</gene>